<name>A0A822D8L2_9BILA</name>
<accession>A0A822D8L2</accession>
<gene>
    <name evidence="2" type="ORF">QYT958_LOCUS42714</name>
</gene>
<dbReference type="Proteomes" id="UP000663848">
    <property type="component" value="Unassembled WGS sequence"/>
</dbReference>
<feature type="region of interest" description="Disordered" evidence="1">
    <location>
        <begin position="1"/>
        <end position="30"/>
    </location>
</feature>
<sequence>MDSGITADSNDDDESPRADETTDPESMDEDICHTFYELEHREEKAMEQLSNVVQLLNIDPIHD</sequence>
<protein>
    <submittedName>
        <fullName evidence="2">Uncharacterized protein</fullName>
    </submittedName>
</protein>
<comment type="caution">
    <text evidence="2">The sequence shown here is derived from an EMBL/GenBank/DDBJ whole genome shotgun (WGS) entry which is preliminary data.</text>
</comment>
<evidence type="ECO:0000313" key="3">
    <source>
        <dbReference type="Proteomes" id="UP000663848"/>
    </source>
</evidence>
<dbReference type="AlphaFoldDB" id="A0A822D8L2"/>
<proteinExistence type="predicted"/>
<evidence type="ECO:0000256" key="1">
    <source>
        <dbReference type="SAM" id="MobiDB-lite"/>
    </source>
</evidence>
<evidence type="ECO:0000313" key="2">
    <source>
        <dbReference type="EMBL" id="CAF5061929.1"/>
    </source>
</evidence>
<reference evidence="2" key="1">
    <citation type="submission" date="2021-02" db="EMBL/GenBank/DDBJ databases">
        <authorList>
            <person name="Nowell W R."/>
        </authorList>
    </citation>
    <scope>NUCLEOTIDE SEQUENCE</scope>
</reference>
<dbReference type="EMBL" id="CAJOBR010056104">
    <property type="protein sequence ID" value="CAF5061929.1"/>
    <property type="molecule type" value="Genomic_DNA"/>
</dbReference>
<organism evidence="2 3">
    <name type="scientific">Rotaria socialis</name>
    <dbReference type="NCBI Taxonomy" id="392032"/>
    <lineage>
        <taxon>Eukaryota</taxon>
        <taxon>Metazoa</taxon>
        <taxon>Spiralia</taxon>
        <taxon>Gnathifera</taxon>
        <taxon>Rotifera</taxon>
        <taxon>Eurotatoria</taxon>
        <taxon>Bdelloidea</taxon>
        <taxon>Philodinida</taxon>
        <taxon>Philodinidae</taxon>
        <taxon>Rotaria</taxon>
    </lineage>
</organism>
<feature type="non-terminal residue" evidence="2">
    <location>
        <position position="63"/>
    </location>
</feature>